<gene>
    <name evidence="1" type="ORF">cand_020280</name>
</gene>
<protein>
    <submittedName>
        <fullName evidence="1">Uncharacterized protein</fullName>
    </submittedName>
</protein>
<dbReference type="EMBL" id="LRBS01000043">
    <property type="protein sequence ID" value="OII77318.1"/>
    <property type="molecule type" value="Genomic_DNA"/>
</dbReference>
<dbReference type="InterPro" id="IPR028364">
    <property type="entry name" value="Ribosomal_uL1/biogenesis"/>
</dbReference>
<name>A0A1J4MT30_9CRYT</name>
<dbReference type="Pfam" id="PF00687">
    <property type="entry name" value="Ribosomal_L1"/>
    <property type="match status" value="1"/>
</dbReference>
<comment type="caution">
    <text evidence="1">The sequence shown here is derived from an EMBL/GenBank/DDBJ whole genome shotgun (WGS) entry which is preliminary data.</text>
</comment>
<reference evidence="1 2" key="1">
    <citation type="submission" date="2016-10" db="EMBL/GenBank/DDBJ databases">
        <title>Reductive evolution of mitochondrial metabolism and differential evolution of invasion-related proteins in Cryptosporidium.</title>
        <authorList>
            <person name="Liu S."/>
            <person name="Roellig D.M."/>
            <person name="Guo Y."/>
            <person name="Li N."/>
            <person name="Frace M.A."/>
            <person name="Tang K."/>
            <person name="Zhang L."/>
            <person name="Feng Y."/>
            <person name="Xiao L."/>
        </authorList>
    </citation>
    <scope>NUCLEOTIDE SEQUENCE [LARGE SCALE GENOMIC DNA]</scope>
    <source>
        <strain evidence="1">30847</strain>
    </source>
</reference>
<dbReference type="AlphaFoldDB" id="A0A1J4MT30"/>
<keyword evidence="2" id="KW-1185">Reference proteome</keyword>
<dbReference type="GeneID" id="92366212"/>
<dbReference type="Gene3D" id="3.40.50.790">
    <property type="match status" value="1"/>
</dbReference>
<dbReference type="PANTHER" id="PTHR23105">
    <property type="entry name" value="RIBOSOMAL PROTEIN L7AE FAMILY MEMBER"/>
    <property type="match status" value="1"/>
</dbReference>
<evidence type="ECO:0000313" key="2">
    <source>
        <dbReference type="Proteomes" id="UP000186804"/>
    </source>
</evidence>
<accession>A0A1J4MT30</accession>
<dbReference type="InterPro" id="IPR016095">
    <property type="entry name" value="Ribosomal_uL1_3-a/b-sand"/>
</dbReference>
<dbReference type="OrthoDB" id="10251727at2759"/>
<organism evidence="1 2">
    <name type="scientific">Cryptosporidium andersoni</name>
    <dbReference type="NCBI Taxonomy" id="117008"/>
    <lineage>
        <taxon>Eukaryota</taxon>
        <taxon>Sar</taxon>
        <taxon>Alveolata</taxon>
        <taxon>Apicomplexa</taxon>
        <taxon>Conoidasida</taxon>
        <taxon>Coccidia</taxon>
        <taxon>Eucoccidiorida</taxon>
        <taxon>Eimeriorina</taxon>
        <taxon>Cryptosporidiidae</taxon>
        <taxon>Cryptosporidium</taxon>
    </lineage>
</organism>
<dbReference type="GO" id="GO:0003723">
    <property type="term" value="F:RNA binding"/>
    <property type="evidence" value="ECO:0007669"/>
    <property type="project" value="InterPro"/>
</dbReference>
<dbReference type="RefSeq" id="XP_067069164.1">
    <property type="nucleotide sequence ID" value="XM_067212258.1"/>
</dbReference>
<dbReference type="InterPro" id="IPR050257">
    <property type="entry name" value="eL8/uL1-like"/>
</dbReference>
<dbReference type="VEuPathDB" id="CryptoDB:cand_020280"/>
<sequence length="325" mass="37036">MTSTETEQNSANKAKLVPRVLHNNDGGCIGNKLDYGTPLNIPIDRLSKAIEALKQLSQKIRDNKTSDLLHSVGVEGPNCYITLLVSLKGIPKFVKSKHIPLDITNPLYNYPSNEVCLIVRDPQRKWKDLLQKDYPDINIITRVIGVGKLVKKYNTFKDKRELCSAYDLFLCDDRVIEKMPKILGSYFIKTNKLPVAIKLRESNLKNTLKKTLSSTFMTIRRGPCVGIRVAKLSMHTSDILQNIQDVIKQVYTYFNDSNISKHWRNEITGLHIQSTNTLALPIWVARIPLDTELKNKACSNKKLYNKDEIKLEKTLKSKTKSVLKK</sequence>
<dbReference type="Proteomes" id="UP000186804">
    <property type="component" value="Unassembled WGS sequence"/>
</dbReference>
<evidence type="ECO:0000313" key="1">
    <source>
        <dbReference type="EMBL" id="OII77318.1"/>
    </source>
</evidence>
<proteinExistence type="predicted"/>
<dbReference type="InterPro" id="IPR023674">
    <property type="entry name" value="Ribosomal_uL1-like"/>
</dbReference>
<dbReference type="SUPFAM" id="SSF56808">
    <property type="entry name" value="Ribosomal protein L1"/>
    <property type="match status" value="1"/>
</dbReference>